<proteinExistence type="predicted"/>
<feature type="transmembrane region" description="Helical" evidence="1">
    <location>
        <begin position="72"/>
        <end position="94"/>
    </location>
</feature>
<evidence type="ECO:0000313" key="2">
    <source>
        <dbReference type="EMBL" id="GAA2661487.1"/>
    </source>
</evidence>
<gene>
    <name evidence="2" type="ORF">GCM10010412_034570</name>
</gene>
<evidence type="ECO:0000313" key="3">
    <source>
        <dbReference type="Proteomes" id="UP001501666"/>
    </source>
</evidence>
<accession>A0ABN3RUW2</accession>
<feature type="transmembrane region" description="Helical" evidence="1">
    <location>
        <begin position="7"/>
        <end position="24"/>
    </location>
</feature>
<comment type="caution">
    <text evidence="2">The sequence shown here is derived from an EMBL/GenBank/DDBJ whole genome shotgun (WGS) entry which is preliminary data.</text>
</comment>
<keyword evidence="3" id="KW-1185">Reference proteome</keyword>
<feature type="transmembrane region" description="Helical" evidence="1">
    <location>
        <begin position="106"/>
        <end position="124"/>
    </location>
</feature>
<dbReference type="EMBL" id="BAAATE010000007">
    <property type="protein sequence ID" value="GAA2661487.1"/>
    <property type="molecule type" value="Genomic_DNA"/>
</dbReference>
<feature type="transmembrane region" description="Helical" evidence="1">
    <location>
        <begin position="154"/>
        <end position="174"/>
    </location>
</feature>
<protein>
    <submittedName>
        <fullName evidence="2">Uncharacterized protein</fullName>
    </submittedName>
</protein>
<organism evidence="2 3">
    <name type="scientific">Nonomuraea recticatena</name>
    <dbReference type="NCBI Taxonomy" id="46178"/>
    <lineage>
        <taxon>Bacteria</taxon>
        <taxon>Bacillati</taxon>
        <taxon>Actinomycetota</taxon>
        <taxon>Actinomycetes</taxon>
        <taxon>Streptosporangiales</taxon>
        <taxon>Streptosporangiaceae</taxon>
        <taxon>Nonomuraea</taxon>
    </lineage>
</organism>
<keyword evidence="1" id="KW-0472">Membrane</keyword>
<dbReference type="Proteomes" id="UP001501666">
    <property type="component" value="Unassembled WGS sequence"/>
</dbReference>
<keyword evidence="1" id="KW-1133">Transmembrane helix</keyword>
<keyword evidence="1" id="KW-0812">Transmembrane</keyword>
<feature type="transmembrane region" description="Helical" evidence="1">
    <location>
        <begin position="129"/>
        <end position="148"/>
    </location>
</feature>
<evidence type="ECO:0000256" key="1">
    <source>
        <dbReference type="SAM" id="Phobius"/>
    </source>
</evidence>
<name>A0ABN3RUW2_9ACTN</name>
<feature type="transmembrane region" description="Helical" evidence="1">
    <location>
        <begin position="30"/>
        <end position="51"/>
    </location>
</feature>
<sequence>MQNRLTGMLIGAVFGAVFVFVNASSPLNTVLATVLQVAASVALAFIVFMWFTAGKRLRTGAAAPAREPGGSFYGRGYLLIVAAEAILLFGGIAVLRALGRPEETNVAWIALVVGLHFVALAPVWKEPSILIPGVVLTVLGVVGLVMTFTSAIAWVPIVSGVASGVTLLSGSLAYSRRALASLNPTN</sequence>
<reference evidence="2 3" key="1">
    <citation type="journal article" date="2019" name="Int. J. Syst. Evol. Microbiol.">
        <title>The Global Catalogue of Microorganisms (GCM) 10K type strain sequencing project: providing services to taxonomists for standard genome sequencing and annotation.</title>
        <authorList>
            <consortium name="The Broad Institute Genomics Platform"/>
            <consortium name="The Broad Institute Genome Sequencing Center for Infectious Disease"/>
            <person name="Wu L."/>
            <person name="Ma J."/>
        </authorList>
    </citation>
    <scope>NUCLEOTIDE SEQUENCE [LARGE SCALE GENOMIC DNA]</scope>
    <source>
        <strain evidence="2 3">JCM 6835</strain>
    </source>
</reference>